<dbReference type="OrthoDB" id="5986190at2759"/>
<proteinExistence type="predicted"/>
<organism evidence="1 2">
    <name type="scientific">Aspergillus pseudotamarii</name>
    <dbReference type="NCBI Taxonomy" id="132259"/>
    <lineage>
        <taxon>Eukaryota</taxon>
        <taxon>Fungi</taxon>
        <taxon>Dikarya</taxon>
        <taxon>Ascomycota</taxon>
        <taxon>Pezizomycotina</taxon>
        <taxon>Eurotiomycetes</taxon>
        <taxon>Eurotiomycetidae</taxon>
        <taxon>Eurotiales</taxon>
        <taxon>Aspergillaceae</taxon>
        <taxon>Aspergillus</taxon>
        <taxon>Aspergillus subgen. Circumdati</taxon>
    </lineage>
</organism>
<dbReference type="AlphaFoldDB" id="A0A5N6SCL0"/>
<keyword evidence="2" id="KW-1185">Reference proteome</keyword>
<accession>A0A5N6SCL0</accession>
<dbReference type="GeneID" id="43640249"/>
<dbReference type="Proteomes" id="UP000325672">
    <property type="component" value="Unassembled WGS sequence"/>
</dbReference>
<gene>
    <name evidence="1" type="ORF">BDV38DRAFT_261754</name>
</gene>
<sequence length="78" mass="8706">MASLGALYLDLGKVESAEDLIRRSWSWRKNYGPAHQVTWLSADTMARLYSIETIRTIQSALGPSHPLYLQSKSNLAGI</sequence>
<dbReference type="RefSeq" id="XP_031908388.1">
    <property type="nucleotide sequence ID" value="XM_032056039.1"/>
</dbReference>
<evidence type="ECO:0000313" key="1">
    <source>
        <dbReference type="EMBL" id="KAE8132325.1"/>
    </source>
</evidence>
<dbReference type="InterPro" id="IPR011990">
    <property type="entry name" value="TPR-like_helical_dom_sf"/>
</dbReference>
<dbReference type="Gene3D" id="1.25.40.10">
    <property type="entry name" value="Tetratricopeptide repeat domain"/>
    <property type="match status" value="1"/>
</dbReference>
<protein>
    <submittedName>
        <fullName evidence="1">Uncharacterized protein</fullName>
    </submittedName>
</protein>
<name>A0A5N6SCL0_ASPPS</name>
<evidence type="ECO:0000313" key="2">
    <source>
        <dbReference type="Proteomes" id="UP000325672"/>
    </source>
</evidence>
<reference evidence="1 2" key="1">
    <citation type="submission" date="2019-04" db="EMBL/GenBank/DDBJ databases">
        <title>Friends and foes A comparative genomics study of 23 Aspergillus species from section Flavi.</title>
        <authorList>
            <consortium name="DOE Joint Genome Institute"/>
            <person name="Kjaerbolling I."/>
            <person name="Vesth T."/>
            <person name="Frisvad J.C."/>
            <person name="Nybo J.L."/>
            <person name="Theobald S."/>
            <person name="Kildgaard S."/>
            <person name="Isbrandt T."/>
            <person name="Kuo A."/>
            <person name="Sato A."/>
            <person name="Lyhne E.K."/>
            <person name="Kogle M.E."/>
            <person name="Wiebenga A."/>
            <person name="Kun R.S."/>
            <person name="Lubbers R.J."/>
            <person name="Makela M.R."/>
            <person name="Barry K."/>
            <person name="Chovatia M."/>
            <person name="Clum A."/>
            <person name="Daum C."/>
            <person name="Haridas S."/>
            <person name="He G."/>
            <person name="LaButti K."/>
            <person name="Lipzen A."/>
            <person name="Mondo S."/>
            <person name="Riley R."/>
            <person name="Salamov A."/>
            <person name="Simmons B.A."/>
            <person name="Magnuson J.K."/>
            <person name="Henrissat B."/>
            <person name="Mortensen U.H."/>
            <person name="Larsen T.O."/>
            <person name="Devries R.P."/>
            <person name="Grigoriev I.V."/>
            <person name="Machida M."/>
            <person name="Baker S.E."/>
            <person name="Andersen M.R."/>
        </authorList>
    </citation>
    <scope>NUCLEOTIDE SEQUENCE [LARGE SCALE GENOMIC DNA]</scope>
    <source>
        <strain evidence="1 2">CBS 117625</strain>
    </source>
</reference>
<dbReference type="EMBL" id="ML743636">
    <property type="protein sequence ID" value="KAE8132325.1"/>
    <property type="molecule type" value="Genomic_DNA"/>
</dbReference>